<evidence type="ECO:0000313" key="1">
    <source>
        <dbReference type="EMBL" id="TWW10176.1"/>
    </source>
</evidence>
<organism evidence="1 2">
    <name type="scientific">Dellaglioa algida</name>
    <dbReference type="NCBI Taxonomy" id="105612"/>
    <lineage>
        <taxon>Bacteria</taxon>
        <taxon>Bacillati</taxon>
        <taxon>Bacillota</taxon>
        <taxon>Bacilli</taxon>
        <taxon>Lactobacillales</taxon>
        <taxon>Lactobacillaceae</taxon>
        <taxon>Dellaglioa</taxon>
    </lineage>
</organism>
<comment type="caution">
    <text evidence="1">The sequence shown here is derived from an EMBL/GenBank/DDBJ whole genome shotgun (WGS) entry which is preliminary data.</text>
</comment>
<evidence type="ECO:0000313" key="2">
    <source>
        <dbReference type="Proteomes" id="UP000321659"/>
    </source>
</evidence>
<dbReference type="RefSeq" id="WP_146303392.1">
    <property type="nucleotide sequence ID" value="NZ_SRRQ01000021.1"/>
</dbReference>
<accession>A0A5C6M627</accession>
<reference evidence="1 2" key="1">
    <citation type="submission" date="2019-04" db="EMBL/GenBank/DDBJ databases">
        <title>In vitro growth and metabolic characteristics of meat-borne Lactobacillus algidus strains.</title>
        <authorList>
            <person name="Sade E."/>
            <person name="Per J."/>
            <person name="Tytti H."/>
            <person name="Johanna B.K."/>
        </authorList>
    </citation>
    <scope>NUCLEOTIDE SEQUENCE [LARGE SCALE GENOMIC DNA]</scope>
    <source>
        <strain evidence="1 2">LTS37-1</strain>
    </source>
</reference>
<dbReference type="AlphaFoldDB" id="A0A5C6M627"/>
<protein>
    <recommendedName>
        <fullName evidence="3">VRR-NUC domain-containing protein</fullName>
    </recommendedName>
</protein>
<proteinExistence type="predicted"/>
<gene>
    <name evidence="1" type="ORF">LABALGLTS371_15850</name>
</gene>
<dbReference type="Proteomes" id="UP000321659">
    <property type="component" value="Unassembled WGS sequence"/>
</dbReference>
<evidence type="ECO:0008006" key="3">
    <source>
        <dbReference type="Google" id="ProtNLM"/>
    </source>
</evidence>
<dbReference type="GO" id="GO:0003676">
    <property type="term" value="F:nucleic acid binding"/>
    <property type="evidence" value="ECO:0007669"/>
    <property type="project" value="InterPro"/>
</dbReference>
<dbReference type="Gene3D" id="3.40.1350.10">
    <property type="match status" value="1"/>
</dbReference>
<name>A0A5C6M627_9LACO</name>
<dbReference type="EMBL" id="SRRQ01000021">
    <property type="protein sequence ID" value="TWW10176.1"/>
    <property type="molecule type" value="Genomic_DNA"/>
</dbReference>
<sequence>MKEEAKLQAKITQFLRRNDRFIIKTQGGSPGTSTGTPDILTTYRDGRLLGLEIKRPDGKGVVSPEQKAVGQQIQRNSGLWYVISSWEEFEGVWQDVTKLI</sequence>
<dbReference type="InterPro" id="IPR011856">
    <property type="entry name" value="tRNA_endonuc-like_dom_sf"/>
</dbReference>